<evidence type="ECO:0000313" key="3">
    <source>
        <dbReference type="Proteomes" id="UP001633002"/>
    </source>
</evidence>
<comment type="caution">
    <text evidence="2">The sequence shown here is derived from an EMBL/GenBank/DDBJ whole genome shotgun (WGS) entry which is preliminary data.</text>
</comment>
<dbReference type="Proteomes" id="UP001633002">
    <property type="component" value="Unassembled WGS sequence"/>
</dbReference>
<dbReference type="AlphaFoldDB" id="A0ABD3G7N3"/>
<feature type="region of interest" description="Disordered" evidence="1">
    <location>
        <begin position="107"/>
        <end position="212"/>
    </location>
</feature>
<gene>
    <name evidence="2" type="ORF">R1sor_025113</name>
</gene>
<evidence type="ECO:0000256" key="1">
    <source>
        <dbReference type="SAM" id="MobiDB-lite"/>
    </source>
</evidence>
<feature type="compositionally biased region" description="Basic and acidic residues" evidence="1">
    <location>
        <begin position="174"/>
        <end position="186"/>
    </location>
</feature>
<accession>A0ABD3G7N3</accession>
<feature type="compositionally biased region" description="Basic and acidic residues" evidence="1">
    <location>
        <begin position="107"/>
        <end position="119"/>
    </location>
</feature>
<keyword evidence="3" id="KW-1185">Reference proteome</keyword>
<sequence>MNIGEEDSKTALSKLEDLVKTAPRCFRREKVVNSFASRCRGVVVGSDDTGVRKKGRSSSNSITKSMFGVDEPELEGGKRKRASKAKSHVQVLPPEFLDHIDSARAYKEAKEARHSEVSRGHKHSKDVAPPTCDGGASLVVMSVPETVDDVIRLEKDQVPGSAGTGDSEAADGTEDPKGIDPEVRAEEAEEEVPEHEQNLGEEGIVPDSLVGE</sequence>
<protein>
    <submittedName>
        <fullName evidence="2">Uncharacterized protein</fullName>
    </submittedName>
</protein>
<reference evidence="2 3" key="1">
    <citation type="submission" date="2024-09" db="EMBL/GenBank/DDBJ databases">
        <title>Chromosome-scale assembly of Riccia sorocarpa.</title>
        <authorList>
            <person name="Paukszto L."/>
        </authorList>
    </citation>
    <scope>NUCLEOTIDE SEQUENCE [LARGE SCALE GENOMIC DNA]</scope>
    <source>
        <strain evidence="2">LP-2024</strain>
        <tissue evidence="2">Aerial parts of the thallus</tissue>
    </source>
</reference>
<name>A0ABD3G7N3_9MARC</name>
<evidence type="ECO:0000313" key="2">
    <source>
        <dbReference type="EMBL" id="KAL3675165.1"/>
    </source>
</evidence>
<feature type="region of interest" description="Disordered" evidence="1">
    <location>
        <begin position="46"/>
        <end position="90"/>
    </location>
</feature>
<proteinExistence type="predicted"/>
<organism evidence="2 3">
    <name type="scientific">Riccia sorocarpa</name>
    <dbReference type="NCBI Taxonomy" id="122646"/>
    <lineage>
        <taxon>Eukaryota</taxon>
        <taxon>Viridiplantae</taxon>
        <taxon>Streptophyta</taxon>
        <taxon>Embryophyta</taxon>
        <taxon>Marchantiophyta</taxon>
        <taxon>Marchantiopsida</taxon>
        <taxon>Marchantiidae</taxon>
        <taxon>Marchantiales</taxon>
        <taxon>Ricciaceae</taxon>
        <taxon>Riccia</taxon>
    </lineage>
</organism>
<feature type="compositionally biased region" description="Basic residues" evidence="1">
    <location>
        <begin position="78"/>
        <end position="87"/>
    </location>
</feature>
<dbReference type="EMBL" id="JBJQOH010000008">
    <property type="protein sequence ID" value="KAL3675165.1"/>
    <property type="molecule type" value="Genomic_DNA"/>
</dbReference>